<name>A0ABV5H6T5_9FLAO</name>
<feature type="transmembrane region" description="Helical" evidence="1">
    <location>
        <begin position="6"/>
        <end position="26"/>
    </location>
</feature>
<dbReference type="EMBL" id="JBHMFE010000008">
    <property type="protein sequence ID" value="MFB9107587.1"/>
    <property type="molecule type" value="Genomic_DNA"/>
</dbReference>
<dbReference type="NCBIfam" id="NF047510">
    <property type="entry name" value="LIC_10190_fam"/>
    <property type="match status" value="1"/>
</dbReference>
<feature type="transmembrane region" description="Helical" evidence="1">
    <location>
        <begin position="33"/>
        <end position="53"/>
    </location>
</feature>
<evidence type="ECO:0000259" key="2">
    <source>
        <dbReference type="Pfam" id="PF26626"/>
    </source>
</evidence>
<proteinExistence type="predicted"/>
<dbReference type="RefSeq" id="WP_379679596.1">
    <property type="nucleotide sequence ID" value="NZ_JBHMFE010000008.1"/>
</dbReference>
<feature type="transmembrane region" description="Helical" evidence="1">
    <location>
        <begin position="423"/>
        <end position="440"/>
    </location>
</feature>
<feature type="transmembrane region" description="Helical" evidence="1">
    <location>
        <begin position="375"/>
        <end position="394"/>
    </location>
</feature>
<feature type="transmembrane region" description="Helical" evidence="1">
    <location>
        <begin position="446"/>
        <end position="467"/>
    </location>
</feature>
<comment type="caution">
    <text evidence="3">The sequence shown here is derived from an EMBL/GenBank/DDBJ whole genome shotgun (WGS) entry which is preliminary data.</text>
</comment>
<dbReference type="InterPro" id="IPR058065">
    <property type="entry name" value="LIC_10190-like"/>
</dbReference>
<evidence type="ECO:0000313" key="3">
    <source>
        <dbReference type="EMBL" id="MFB9107587.1"/>
    </source>
</evidence>
<feature type="transmembrane region" description="Helical" evidence="1">
    <location>
        <begin position="199"/>
        <end position="219"/>
    </location>
</feature>
<keyword evidence="4" id="KW-1185">Reference proteome</keyword>
<feature type="transmembrane region" description="Helical" evidence="1">
    <location>
        <begin position="294"/>
        <end position="316"/>
    </location>
</feature>
<feature type="transmembrane region" description="Helical" evidence="1">
    <location>
        <begin position="225"/>
        <end position="242"/>
    </location>
</feature>
<feature type="domain" description="DUF8201" evidence="2">
    <location>
        <begin position="1"/>
        <end position="429"/>
    </location>
</feature>
<evidence type="ECO:0000256" key="1">
    <source>
        <dbReference type="SAM" id="Phobius"/>
    </source>
</evidence>
<feature type="transmembrane region" description="Helical" evidence="1">
    <location>
        <begin position="249"/>
        <end position="282"/>
    </location>
</feature>
<accession>A0ABV5H6T5</accession>
<organism evidence="3 4">
    <name type="scientific">Flavobacterium gyeonganense</name>
    <dbReference type="NCBI Taxonomy" id="1310418"/>
    <lineage>
        <taxon>Bacteria</taxon>
        <taxon>Pseudomonadati</taxon>
        <taxon>Bacteroidota</taxon>
        <taxon>Flavobacteriia</taxon>
        <taxon>Flavobacteriales</taxon>
        <taxon>Flavobacteriaceae</taxon>
        <taxon>Flavobacterium</taxon>
    </lineage>
</organism>
<evidence type="ECO:0000313" key="4">
    <source>
        <dbReference type="Proteomes" id="UP001589562"/>
    </source>
</evidence>
<keyword evidence="1" id="KW-0472">Membrane</keyword>
<keyword evidence="1" id="KW-0812">Transmembrane</keyword>
<dbReference type="InterPro" id="IPR058514">
    <property type="entry name" value="DUF8201"/>
</dbReference>
<feature type="transmembrane region" description="Helical" evidence="1">
    <location>
        <begin position="400"/>
        <end position="416"/>
    </location>
</feature>
<feature type="transmembrane region" description="Helical" evidence="1">
    <location>
        <begin position="59"/>
        <end position="76"/>
    </location>
</feature>
<feature type="transmembrane region" description="Helical" evidence="1">
    <location>
        <begin position="170"/>
        <end position="187"/>
    </location>
</feature>
<reference evidence="3 4" key="1">
    <citation type="submission" date="2024-09" db="EMBL/GenBank/DDBJ databases">
        <authorList>
            <person name="Sun Q."/>
            <person name="Mori K."/>
        </authorList>
    </citation>
    <scope>NUCLEOTIDE SEQUENCE [LARGE SCALE GENOMIC DNA]</scope>
    <source>
        <strain evidence="3 4">CECT 8365</strain>
    </source>
</reference>
<protein>
    <submittedName>
        <fullName evidence="3">LIC_10190 family membrane protein</fullName>
    </submittedName>
</protein>
<keyword evidence="1" id="KW-1133">Transmembrane helix</keyword>
<gene>
    <name evidence="3" type="ORF">ACFFVK_03280</name>
</gene>
<dbReference type="Pfam" id="PF26626">
    <property type="entry name" value="DUF8201"/>
    <property type="match status" value="1"/>
</dbReference>
<sequence>MLLIFLSWIYILFSTINFGFIFDKIIGTKNNNFVVTSVLGLFFTTILASIWAIFGRINIEFHLVLLFFNMLLVLKYKFSILNIYKQFLLDFKKLEKVLKLILILITLLIIAQCSTAPFVIDNESYYIQTIKWLNEYGFVKGIANLHIYLGQTSGWHITQSIFNFSFLYKNFNDLSGFCLFLGSIFSVQKLNEFYQNKKTNYLIIGLLPLFNVFLFQFISAPSPDIPVYVFSFVLFFYFLDNFKKTTTESFYLIVILVLFLIYIKNTTIAFAIIPIILFLLHFKLLSKKLIKPVLLSVILLSLYIIKNMIICGGPVFPSKLFSSLETSYAIPNAIGSAYYDSIKHYGYFVNEFQYNTMSVKDLFLKWLFLPKLNGLFDKTIVTIMLITPFLIYKFQNKKSLWILYFVMLFQMFLLFVTSPQYRFFMNFVMFFSLFLLTCFIQNKKAIYSLLLLSLIPTFIVLFFPLNLNQFANHKFMLKISNFSIDNLIFPHKNTKSDTDFETIRLGNLIYNSPVENDIFWSNGDGDLPCVNKDQIEYYKKYYETIPQMRTNDLKDGFYPKKVQNDE</sequence>
<dbReference type="Proteomes" id="UP001589562">
    <property type="component" value="Unassembled WGS sequence"/>
</dbReference>
<feature type="transmembrane region" description="Helical" evidence="1">
    <location>
        <begin position="97"/>
        <end position="120"/>
    </location>
</feature>